<comment type="caution">
    <text evidence="4">The sequence shown here is derived from an EMBL/GenBank/DDBJ whole genome shotgun (WGS) entry which is preliminary data.</text>
</comment>
<gene>
    <name evidence="4" type="ORF">ENF32_01000</name>
</gene>
<reference evidence="4" key="1">
    <citation type="journal article" date="2020" name="mSystems">
        <title>Genome- and Community-Level Interaction Insights into Carbon Utilization and Element Cycling Functions of Hydrothermarchaeota in Hydrothermal Sediment.</title>
        <authorList>
            <person name="Zhou Z."/>
            <person name="Liu Y."/>
            <person name="Xu W."/>
            <person name="Pan J."/>
            <person name="Luo Z.H."/>
            <person name="Li M."/>
        </authorList>
    </citation>
    <scope>NUCLEOTIDE SEQUENCE [LARGE SCALE GENOMIC DNA]</scope>
    <source>
        <strain evidence="4">HyVt-115</strain>
    </source>
</reference>
<comment type="subcellular location">
    <subcellularLocation>
        <location evidence="1">Cell outer membrane</location>
    </subcellularLocation>
</comment>
<sequence length="131" mass="15420">MDYEIDNHVVYLAIDFIPKPWLKLFGDLTYTHSEGDYDDPSFGSDVHHPSCDDGTSTVDNYWDSNFDHANDWSDLEYDRVDASVGFEWNFWKSFSVTSSFTYRWFDDDEEYLGEDTDGEAYILNVGLMWKF</sequence>
<keyword evidence="3" id="KW-0998">Cell outer membrane</keyword>
<dbReference type="EMBL" id="DQWS01000041">
    <property type="protein sequence ID" value="HDD52630.1"/>
    <property type="molecule type" value="Genomic_DNA"/>
</dbReference>
<evidence type="ECO:0000256" key="1">
    <source>
        <dbReference type="ARBA" id="ARBA00004442"/>
    </source>
</evidence>
<evidence type="ECO:0000256" key="2">
    <source>
        <dbReference type="ARBA" id="ARBA00023136"/>
    </source>
</evidence>
<dbReference type="Proteomes" id="UP000885690">
    <property type="component" value="Unassembled WGS sequence"/>
</dbReference>
<evidence type="ECO:0000313" key="4">
    <source>
        <dbReference type="EMBL" id="HDD52630.1"/>
    </source>
</evidence>
<accession>A0A7C0U635</accession>
<proteinExistence type="predicted"/>
<organism evidence="4">
    <name type="scientific">Thermosulfidibacter takaii</name>
    <dbReference type="NCBI Taxonomy" id="412593"/>
    <lineage>
        <taxon>Bacteria</taxon>
        <taxon>Pseudomonadati</taxon>
        <taxon>Thermosulfidibacterota</taxon>
        <taxon>Thermosulfidibacteria</taxon>
        <taxon>Thermosulfidibacterales</taxon>
        <taxon>Thermosulfidibacteraceae</taxon>
    </lineage>
</organism>
<evidence type="ECO:0008006" key="5">
    <source>
        <dbReference type="Google" id="ProtNLM"/>
    </source>
</evidence>
<evidence type="ECO:0000256" key="3">
    <source>
        <dbReference type="ARBA" id="ARBA00023237"/>
    </source>
</evidence>
<name>A0A7C0U635_9BACT</name>
<protein>
    <recommendedName>
        <fullName evidence="5">DUF481 domain-containing protein</fullName>
    </recommendedName>
</protein>
<dbReference type="InterPro" id="IPR036942">
    <property type="entry name" value="Beta-barrel_TonB_sf"/>
</dbReference>
<dbReference type="GO" id="GO:0009279">
    <property type="term" value="C:cell outer membrane"/>
    <property type="evidence" value="ECO:0007669"/>
    <property type="project" value="UniProtKB-SubCell"/>
</dbReference>
<dbReference type="AlphaFoldDB" id="A0A7C0U635"/>
<dbReference type="SUPFAM" id="SSF56935">
    <property type="entry name" value="Porins"/>
    <property type="match status" value="1"/>
</dbReference>
<dbReference type="Gene3D" id="2.40.170.20">
    <property type="entry name" value="TonB-dependent receptor, beta-barrel domain"/>
    <property type="match status" value="1"/>
</dbReference>
<keyword evidence="2" id="KW-0472">Membrane</keyword>